<evidence type="ECO:0000313" key="6">
    <source>
        <dbReference type="EMBL" id="CBK95741.1"/>
    </source>
</evidence>
<name>D4JRM2_9FIRM</name>
<evidence type="ECO:0000256" key="3">
    <source>
        <dbReference type="PROSITE-ProRule" id="PRU00169"/>
    </source>
</evidence>
<dbReference type="InterPro" id="IPR001789">
    <property type="entry name" value="Sig_transdc_resp-reg_receiver"/>
</dbReference>
<keyword evidence="3" id="KW-0597">Phosphoprotein</keyword>
<evidence type="ECO:0000256" key="1">
    <source>
        <dbReference type="ARBA" id="ARBA00018672"/>
    </source>
</evidence>
<dbReference type="Gene3D" id="2.40.50.1020">
    <property type="entry name" value="LytTr DNA-binding domain"/>
    <property type="match status" value="1"/>
</dbReference>
<comment type="function">
    <text evidence="2">May play the central regulatory role in sporulation. It may be an element of the effector pathway responsible for the activation of sporulation genes in response to nutritional stress. Spo0A may act in concert with spo0H (a sigma factor) to control the expression of some genes that are critical to the sporulation process.</text>
</comment>
<reference evidence="6 7" key="2">
    <citation type="submission" date="2010-03" db="EMBL/GenBank/DDBJ databases">
        <authorList>
            <person name="Pajon A."/>
        </authorList>
    </citation>
    <scope>NUCLEOTIDE SEQUENCE [LARGE SCALE GENOMIC DNA]</scope>
    <source>
        <strain evidence="6 7">70/3</strain>
    </source>
</reference>
<dbReference type="Pfam" id="PF04397">
    <property type="entry name" value="LytTR"/>
    <property type="match status" value="1"/>
</dbReference>
<dbReference type="InterPro" id="IPR011006">
    <property type="entry name" value="CheY-like_superfamily"/>
</dbReference>
<dbReference type="Proteomes" id="UP000008803">
    <property type="component" value="Chromosome"/>
</dbReference>
<evidence type="ECO:0000259" key="5">
    <source>
        <dbReference type="PROSITE" id="PS50930"/>
    </source>
</evidence>
<feature type="domain" description="HTH LytTR-type" evidence="5">
    <location>
        <begin position="129"/>
        <end position="229"/>
    </location>
</feature>
<dbReference type="PANTHER" id="PTHR37299">
    <property type="entry name" value="TRANSCRIPTIONAL REGULATOR-RELATED"/>
    <property type="match status" value="1"/>
</dbReference>
<dbReference type="BioCyc" id="ESIR657319:G136K-366-MONOMER"/>
<evidence type="ECO:0000256" key="2">
    <source>
        <dbReference type="ARBA" id="ARBA00024867"/>
    </source>
</evidence>
<dbReference type="PROSITE" id="PS50930">
    <property type="entry name" value="HTH_LYTTR"/>
    <property type="match status" value="1"/>
</dbReference>
<dbReference type="InterPro" id="IPR046947">
    <property type="entry name" value="LytR-like"/>
</dbReference>
<dbReference type="GO" id="GO:0000156">
    <property type="term" value="F:phosphorelay response regulator activity"/>
    <property type="evidence" value="ECO:0007669"/>
    <property type="project" value="InterPro"/>
</dbReference>
<dbReference type="PANTHER" id="PTHR37299:SF1">
    <property type="entry name" value="STAGE 0 SPORULATION PROTEIN A HOMOLOG"/>
    <property type="match status" value="1"/>
</dbReference>
<evidence type="ECO:0000259" key="4">
    <source>
        <dbReference type="PROSITE" id="PS50110"/>
    </source>
</evidence>
<dbReference type="PROSITE" id="PS50110">
    <property type="entry name" value="RESPONSE_REGULATORY"/>
    <property type="match status" value="1"/>
</dbReference>
<dbReference type="InterPro" id="IPR007492">
    <property type="entry name" value="LytTR_DNA-bd_dom"/>
</dbReference>
<dbReference type="AlphaFoldDB" id="D4JRM2"/>
<feature type="modified residue" description="4-aspartylphosphate" evidence="3">
    <location>
        <position position="58"/>
    </location>
</feature>
<dbReference type="SMART" id="SM00448">
    <property type="entry name" value="REC"/>
    <property type="match status" value="1"/>
</dbReference>
<dbReference type="KEGG" id="esu:EUS_04310"/>
<feature type="domain" description="Response regulatory" evidence="4">
    <location>
        <begin position="2"/>
        <end position="121"/>
    </location>
</feature>
<accession>D4JRM2</accession>
<reference evidence="6 7" key="1">
    <citation type="submission" date="2010-03" db="EMBL/GenBank/DDBJ databases">
        <title>The genome sequence of Eubacterium siraeum 70/3.</title>
        <authorList>
            <consortium name="metaHIT consortium -- http://www.metahit.eu/"/>
            <person name="Pajon A."/>
            <person name="Turner K."/>
            <person name="Parkhill J."/>
            <person name="Duncan S."/>
            <person name="Flint H."/>
        </authorList>
    </citation>
    <scope>NUCLEOTIDE SEQUENCE [LARGE SCALE GENOMIC DNA]</scope>
    <source>
        <strain evidence="6 7">70/3</strain>
    </source>
</reference>
<dbReference type="SMART" id="SM00850">
    <property type="entry name" value="LytTR"/>
    <property type="match status" value="1"/>
</dbReference>
<dbReference type="PATRIC" id="fig|657319.3.peg.630"/>
<dbReference type="Gene3D" id="3.40.50.2300">
    <property type="match status" value="1"/>
</dbReference>
<dbReference type="GO" id="GO:0003677">
    <property type="term" value="F:DNA binding"/>
    <property type="evidence" value="ECO:0007669"/>
    <property type="project" value="InterPro"/>
</dbReference>
<organism evidence="6 7">
    <name type="scientific">[Eubacterium] siraeum 70/3</name>
    <dbReference type="NCBI Taxonomy" id="657319"/>
    <lineage>
        <taxon>Bacteria</taxon>
        <taxon>Bacillati</taxon>
        <taxon>Bacillota</taxon>
        <taxon>Clostridia</taxon>
        <taxon>Eubacteriales</taxon>
        <taxon>Oscillospiraceae</taxon>
        <taxon>Oscillospiraceae incertae sedis</taxon>
    </lineage>
</organism>
<proteinExistence type="predicted"/>
<gene>
    <name evidence="6" type="ORF">EUS_04310</name>
</gene>
<evidence type="ECO:0000313" key="7">
    <source>
        <dbReference type="Proteomes" id="UP000008803"/>
    </source>
</evidence>
<dbReference type="HOGENOM" id="CLU_000445_14_6_9"/>
<sequence length="241" mass="28002">MTIAICDDSVIDCLLSKFLISEYFKKHRKTCDIVTYETGAKLISDFEDGAVFDIVFMDIYVGEELGIDIAGRLRNEGYDNLLIFSTITPEYAIASYSVKANGYILKPFSTERIESVLDRVLEHYVKDYIRIKVRNSYVNIMYSDIIYIESCNNRCILHTADEEYPLYMKLDDIEQQIADEKSRFLRCHRSYIVNMDHITAVDEQFRLDNGDSALIRSRSRAQIKKTYLAYSQSGKVKHKKQ</sequence>
<dbReference type="EMBL" id="FP929044">
    <property type="protein sequence ID" value="CBK95741.1"/>
    <property type="molecule type" value="Genomic_DNA"/>
</dbReference>
<protein>
    <recommendedName>
        <fullName evidence="1">Stage 0 sporulation protein A homolog</fullName>
    </recommendedName>
</protein>
<dbReference type="Pfam" id="PF00072">
    <property type="entry name" value="Response_reg"/>
    <property type="match status" value="1"/>
</dbReference>
<dbReference type="SUPFAM" id="SSF52172">
    <property type="entry name" value="CheY-like"/>
    <property type="match status" value="1"/>
</dbReference>